<keyword evidence="1 2" id="KW-0238">DNA-binding</keyword>
<accession>A0A4R2I6P8</accession>
<dbReference type="SMART" id="SM00559">
    <property type="entry name" value="Ku78"/>
    <property type="match status" value="1"/>
</dbReference>
<dbReference type="InterPro" id="IPR006164">
    <property type="entry name" value="DNA_bd_Ku70/Ku80"/>
</dbReference>
<comment type="similarity">
    <text evidence="2">Belongs to the prokaryotic Ku family.</text>
</comment>
<keyword evidence="6" id="KW-1185">Reference proteome</keyword>
<protein>
    <recommendedName>
        <fullName evidence="2">Non-homologous end joining protein Ku</fullName>
    </recommendedName>
</protein>
<dbReference type="PANTHER" id="PTHR41251">
    <property type="entry name" value="NON-HOMOLOGOUS END JOINING PROTEIN KU"/>
    <property type="match status" value="1"/>
</dbReference>
<organism evidence="5 6">
    <name type="scientific">Dokdonella fugitiva</name>
    <dbReference type="NCBI Taxonomy" id="328517"/>
    <lineage>
        <taxon>Bacteria</taxon>
        <taxon>Pseudomonadati</taxon>
        <taxon>Pseudomonadota</taxon>
        <taxon>Gammaproteobacteria</taxon>
        <taxon>Lysobacterales</taxon>
        <taxon>Rhodanobacteraceae</taxon>
        <taxon>Dokdonella</taxon>
    </lineage>
</organism>
<reference evidence="5 6" key="1">
    <citation type="journal article" date="2015" name="Stand. Genomic Sci.">
        <title>Genomic Encyclopedia of Bacterial and Archaeal Type Strains, Phase III: the genomes of soil and plant-associated and newly described type strains.</title>
        <authorList>
            <person name="Whitman W.B."/>
            <person name="Woyke T."/>
            <person name="Klenk H.P."/>
            <person name="Zhou Y."/>
            <person name="Lilburn T.G."/>
            <person name="Beck B.J."/>
            <person name="De Vos P."/>
            <person name="Vandamme P."/>
            <person name="Eisen J.A."/>
            <person name="Garrity G."/>
            <person name="Hugenholtz P."/>
            <person name="Kyrpides N.C."/>
        </authorList>
    </citation>
    <scope>NUCLEOTIDE SEQUENCE [LARGE SCALE GENOMIC DNA]</scope>
    <source>
        <strain evidence="5 6">A3</strain>
    </source>
</reference>
<feature type="domain" description="Ku" evidence="4">
    <location>
        <begin position="53"/>
        <end position="184"/>
    </location>
</feature>
<dbReference type="SUPFAM" id="SSF100939">
    <property type="entry name" value="SPOC domain-like"/>
    <property type="match status" value="1"/>
</dbReference>
<dbReference type="HAMAP" id="MF_01875">
    <property type="entry name" value="Prokaryotic_Ku"/>
    <property type="match status" value="1"/>
</dbReference>
<dbReference type="Gene3D" id="2.40.290.10">
    <property type="match status" value="1"/>
</dbReference>
<keyword evidence="2" id="KW-0233">DNA recombination</keyword>
<feature type="region of interest" description="Disordered" evidence="3">
    <location>
        <begin position="261"/>
        <end position="291"/>
    </location>
</feature>
<dbReference type="PANTHER" id="PTHR41251:SF1">
    <property type="entry name" value="NON-HOMOLOGOUS END JOINING PROTEIN KU"/>
    <property type="match status" value="1"/>
</dbReference>
<keyword evidence="2" id="KW-0227">DNA damage</keyword>
<proteinExistence type="inferred from homology"/>
<dbReference type="CDD" id="cd00789">
    <property type="entry name" value="KU_like"/>
    <property type="match status" value="1"/>
</dbReference>
<dbReference type="InterPro" id="IPR016194">
    <property type="entry name" value="SPOC-like_C_dom_sf"/>
</dbReference>
<dbReference type="GO" id="GO:0003690">
    <property type="term" value="F:double-stranded DNA binding"/>
    <property type="evidence" value="ECO:0007669"/>
    <property type="project" value="UniProtKB-UniRule"/>
</dbReference>
<comment type="caution">
    <text evidence="5">The sequence shown here is derived from an EMBL/GenBank/DDBJ whole genome shotgun (WGS) entry which is preliminary data.</text>
</comment>
<dbReference type="Pfam" id="PF02735">
    <property type="entry name" value="Ku"/>
    <property type="match status" value="1"/>
</dbReference>
<evidence type="ECO:0000259" key="4">
    <source>
        <dbReference type="SMART" id="SM00559"/>
    </source>
</evidence>
<name>A0A4R2I6P8_9GAMM</name>
<dbReference type="OrthoDB" id="9795084at2"/>
<dbReference type="AlphaFoldDB" id="A0A4R2I6P8"/>
<evidence type="ECO:0000313" key="6">
    <source>
        <dbReference type="Proteomes" id="UP000294862"/>
    </source>
</evidence>
<dbReference type="PIRSF" id="PIRSF006493">
    <property type="entry name" value="Prok_Ku"/>
    <property type="match status" value="1"/>
</dbReference>
<evidence type="ECO:0000256" key="1">
    <source>
        <dbReference type="ARBA" id="ARBA00023125"/>
    </source>
</evidence>
<dbReference type="GO" id="GO:0006310">
    <property type="term" value="P:DNA recombination"/>
    <property type="evidence" value="ECO:0007669"/>
    <property type="project" value="UniProtKB-KW"/>
</dbReference>
<gene>
    <name evidence="2" type="primary">ku</name>
    <name evidence="5" type="ORF">EV148_106146</name>
</gene>
<dbReference type="GO" id="GO:0006303">
    <property type="term" value="P:double-strand break repair via nonhomologous end joining"/>
    <property type="evidence" value="ECO:0007669"/>
    <property type="project" value="UniProtKB-UniRule"/>
</dbReference>
<comment type="function">
    <text evidence="2">With LigD forms a non-homologous end joining (NHEJ) DNA repair enzyme, which repairs dsDNA breaks with reduced fidelity. Binds linear dsDNA with 5'- and 3'- overhangs but not closed circular dsDNA nor ssDNA. Recruits and stimulates the ligase activity of LigD.</text>
</comment>
<sequence length="291" mass="32713">MARPIWNGTLSFGLLNIPVAVMSGQRTNDLHFRMLDSRNNKPVRYERVNAQTGREVPWKDVVKAFEYRKGNYVVLEPEDIEGAAPESHESVDLETFVEADAIGPEYYEKPYYLVPGKRAEKGYVLLRQTLEKTGRIGVGRVVIRTREYLCAVLPRGKALMLNLLRYPSEVIPQSEYSFPASAKRVNRSELAMAEKLVEALSGEWKPEQFKDEFRARLKKVIEKRLKGGKTVEAEPEEGAEPAGQSTNVVDFVSLLKQSLAEGGRAPAKKKAARRAAPRKKAARKSAARKRA</sequence>
<comment type="subunit">
    <text evidence="2">Homodimer. Interacts with LigD.</text>
</comment>
<evidence type="ECO:0000256" key="3">
    <source>
        <dbReference type="SAM" id="MobiDB-lite"/>
    </source>
</evidence>
<dbReference type="NCBIfam" id="TIGR02772">
    <property type="entry name" value="Ku_bact"/>
    <property type="match status" value="1"/>
</dbReference>
<keyword evidence="2" id="KW-0234">DNA repair</keyword>
<evidence type="ECO:0000256" key="2">
    <source>
        <dbReference type="HAMAP-Rule" id="MF_01875"/>
    </source>
</evidence>
<dbReference type="RefSeq" id="WP_131998564.1">
    <property type="nucleotide sequence ID" value="NZ_SLWQ01000006.1"/>
</dbReference>
<feature type="compositionally biased region" description="Basic residues" evidence="3">
    <location>
        <begin position="266"/>
        <end position="291"/>
    </location>
</feature>
<dbReference type="EMBL" id="SLWQ01000006">
    <property type="protein sequence ID" value="TCO39991.1"/>
    <property type="molecule type" value="Genomic_DNA"/>
</dbReference>
<dbReference type="Proteomes" id="UP000294862">
    <property type="component" value="Unassembled WGS sequence"/>
</dbReference>
<dbReference type="InterPro" id="IPR009187">
    <property type="entry name" value="Prok_Ku"/>
</dbReference>
<evidence type="ECO:0000313" key="5">
    <source>
        <dbReference type="EMBL" id="TCO39991.1"/>
    </source>
</evidence>